<keyword evidence="1" id="KW-1133">Transmembrane helix</keyword>
<protein>
    <submittedName>
        <fullName evidence="2">Uncharacterized protein</fullName>
    </submittedName>
</protein>
<sequence precursor="true">MLIFKNHRGQLHKTNTALLVLTSLYVIGAAVALSSPYLMSSTYILAPLAAFAATPLGTSVLAFVTVALISLAIYSFMKNNEISELKAPRIVAGSFQRYLMLQVTNKDLEFIEKNYKNENGKYTIDFTNSKGEVFKAESYGQIRYIGNPDPILLGNTKLLDLHQLYKKNGDGIFEEINCGQELEILGLGVEENDAKEVTIEFVPSSIVKSPKIEHEEPERLLISQV</sequence>
<keyword evidence="1" id="KW-0812">Transmembrane</keyword>
<evidence type="ECO:0000313" key="2">
    <source>
        <dbReference type="EMBL" id="SPP33458.1"/>
    </source>
</evidence>
<proteinExistence type="predicted"/>
<organism evidence="2">
    <name type="scientific">Wolbachia endosymbiont of Aleurodicus dispersus</name>
    <dbReference type="NCBI Taxonomy" id="1288877"/>
    <lineage>
        <taxon>Bacteria</taxon>
        <taxon>Pseudomonadati</taxon>
        <taxon>Pseudomonadota</taxon>
        <taxon>Alphaproteobacteria</taxon>
        <taxon>Rickettsiales</taxon>
        <taxon>Anaplasmataceae</taxon>
        <taxon>Wolbachieae</taxon>
        <taxon>Wolbachia</taxon>
    </lineage>
</organism>
<name>A0A3B0IWK0_9RICK</name>
<keyword evidence="1" id="KW-0472">Membrane</keyword>
<gene>
    <name evidence="2" type="ORF">WBAD_1089</name>
</gene>
<reference evidence="2" key="1">
    <citation type="submission" date="2018-04" db="EMBL/GenBank/DDBJ databases">
        <authorList>
            <person name="Go L.Y."/>
            <person name="Mitchell J.A."/>
        </authorList>
    </citation>
    <scope>NUCLEOTIDE SEQUENCE</scope>
    <source>
        <strain evidence="2">WBAD</strain>
    </source>
</reference>
<feature type="transmembrane region" description="Helical" evidence="1">
    <location>
        <begin position="48"/>
        <end position="76"/>
    </location>
</feature>
<evidence type="ECO:0000256" key="1">
    <source>
        <dbReference type="SAM" id="Phobius"/>
    </source>
</evidence>
<dbReference type="AlphaFoldDB" id="A0A3B0IWK0"/>
<accession>A0A3B0IWK0</accession>
<dbReference type="EMBL" id="OUNE01000188">
    <property type="protein sequence ID" value="SPP33458.1"/>
    <property type="molecule type" value="Genomic_DNA"/>
</dbReference>